<dbReference type="RefSeq" id="WP_163283043.1">
    <property type="nucleotide sequence ID" value="NZ_JAAGVY010000002.1"/>
</dbReference>
<name>A0A7K3WNQ3_9FLAO</name>
<dbReference type="InterPro" id="IPR046155">
    <property type="entry name" value="DUF6157"/>
</dbReference>
<evidence type="ECO:0000313" key="1">
    <source>
        <dbReference type="EMBL" id="NEN22335.1"/>
    </source>
</evidence>
<protein>
    <submittedName>
        <fullName evidence="1">Uncharacterized protein</fullName>
    </submittedName>
</protein>
<dbReference type="Proteomes" id="UP000486602">
    <property type="component" value="Unassembled WGS sequence"/>
</dbReference>
<organism evidence="1 2">
    <name type="scientific">Cryomorpha ignava</name>
    <dbReference type="NCBI Taxonomy" id="101383"/>
    <lineage>
        <taxon>Bacteria</taxon>
        <taxon>Pseudomonadati</taxon>
        <taxon>Bacteroidota</taxon>
        <taxon>Flavobacteriia</taxon>
        <taxon>Flavobacteriales</taxon>
        <taxon>Cryomorphaceae</taxon>
        <taxon>Cryomorpha</taxon>
    </lineage>
</organism>
<accession>A0A7K3WNQ3</accession>
<evidence type="ECO:0000313" key="2">
    <source>
        <dbReference type="Proteomes" id="UP000486602"/>
    </source>
</evidence>
<reference evidence="1 2" key="1">
    <citation type="submission" date="2020-02" db="EMBL/GenBank/DDBJ databases">
        <title>Out from the shadows clarifying the taxonomy of the family Cryomorphaceae and related taxa by utilizing the GTDB taxonomic framework.</title>
        <authorList>
            <person name="Bowman J.P."/>
        </authorList>
    </citation>
    <scope>NUCLEOTIDE SEQUENCE [LARGE SCALE GENOMIC DNA]</scope>
    <source>
        <strain evidence="1 2">QSSC 1-22</strain>
    </source>
</reference>
<gene>
    <name evidence="1" type="ORF">G3O08_02310</name>
</gene>
<sequence>MKVHTTNYVNTLIEVAEDCPVAAGVMPPLIGDQKSVVNLQFEIINDQPYIYTSDDVLFRVFALRKGLSKDELDEARTKFFSKGQPCFRASPLCKRYGFGVHSDAEGKLALFGMETDQYKDLIINSQIAKVKAMRSKRA</sequence>
<comment type="caution">
    <text evidence="1">The sequence shown here is derived from an EMBL/GenBank/DDBJ whole genome shotgun (WGS) entry which is preliminary data.</text>
</comment>
<dbReference type="Pfam" id="PF19654">
    <property type="entry name" value="DUF6157"/>
    <property type="match status" value="1"/>
</dbReference>
<dbReference type="EMBL" id="JAAGVY010000002">
    <property type="protein sequence ID" value="NEN22335.1"/>
    <property type="molecule type" value="Genomic_DNA"/>
</dbReference>
<proteinExistence type="predicted"/>
<dbReference type="AlphaFoldDB" id="A0A7K3WNQ3"/>
<keyword evidence="2" id="KW-1185">Reference proteome</keyword>